<evidence type="ECO:0000256" key="2">
    <source>
        <dbReference type="ARBA" id="ARBA00008420"/>
    </source>
</evidence>
<dbReference type="GO" id="GO:0005737">
    <property type="term" value="C:cytoplasm"/>
    <property type="evidence" value="ECO:0007669"/>
    <property type="project" value="TreeGrafter"/>
</dbReference>
<dbReference type="NCBIfam" id="TIGR01313">
    <property type="entry name" value="therm_gnt_kin"/>
    <property type="match status" value="1"/>
</dbReference>
<dbReference type="FunFam" id="3.40.50.300:FF:000522">
    <property type="entry name" value="Gluconokinase"/>
    <property type="match status" value="1"/>
</dbReference>
<dbReference type="SUPFAM" id="SSF52540">
    <property type="entry name" value="P-loop containing nucleoside triphosphate hydrolases"/>
    <property type="match status" value="1"/>
</dbReference>
<reference evidence="11" key="1">
    <citation type="submission" date="2014-11" db="EMBL/GenBank/DDBJ databases">
        <authorList>
            <person name="Malar M.C."/>
            <person name="Sen D."/>
            <person name="Tripathy S."/>
        </authorList>
    </citation>
    <scope>NUCLEOTIDE SEQUENCE</scope>
    <source>
        <strain evidence="11">BDU141951</strain>
    </source>
</reference>
<dbReference type="GO" id="GO:0019521">
    <property type="term" value="P:D-gluconate metabolic process"/>
    <property type="evidence" value="ECO:0007669"/>
    <property type="project" value="UniProtKB-KW"/>
</dbReference>
<dbReference type="AlphaFoldDB" id="A0A0C1V8A6"/>
<dbReference type="CDD" id="cd02021">
    <property type="entry name" value="GntK"/>
    <property type="match status" value="1"/>
</dbReference>
<name>A0A0C1V8A6_9CYAN</name>
<evidence type="ECO:0000313" key="11">
    <source>
        <dbReference type="EMBL" id="NEV68667.1"/>
    </source>
</evidence>
<keyword evidence="6 10" id="KW-0418">Kinase</keyword>
<evidence type="ECO:0000256" key="6">
    <source>
        <dbReference type="ARBA" id="ARBA00022777"/>
    </source>
</evidence>
<keyword evidence="5 10" id="KW-0547">Nucleotide-binding</keyword>
<evidence type="ECO:0000256" key="3">
    <source>
        <dbReference type="ARBA" id="ARBA00012054"/>
    </source>
</evidence>
<accession>A0A0C1V8A6</accession>
<evidence type="ECO:0000256" key="8">
    <source>
        <dbReference type="ARBA" id="ARBA00023064"/>
    </source>
</evidence>
<dbReference type="PANTHER" id="PTHR43442:SF3">
    <property type="entry name" value="GLUCONOKINASE-RELATED"/>
    <property type="match status" value="1"/>
</dbReference>
<dbReference type="Gene3D" id="3.40.50.300">
    <property type="entry name" value="P-loop containing nucleotide triphosphate hydrolases"/>
    <property type="match status" value="1"/>
</dbReference>
<evidence type="ECO:0000256" key="7">
    <source>
        <dbReference type="ARBA" id="ARBA00022840"/>
    </source>
</evidence>
<gene>
    <name evidence="11" type="ORF">QQ91_016255</name>
</gene>
<dbReference type="PANTHER" id="PTHR43442">
    <property type="entry name" value="GLUCONOKINASE-RELATED"/>
    <property type="match status" value="1"/>
</dbReference>
<keyword evidence="4 10" id="KW-0808">Transferase</keyword>
<dbReference type="GO" id="GO:0005524">
    <property type="term" value="F:ATP binding"/>
    <property type="evidence" value="ECO:0007669"/>
    <property type="project" value="UniProtKB-KW"/>
</dbReference>
<organism evidence="11">
    <name type="scientific">Lyngbya confervoides BDU141951</name>
    <dbReference type="NCBI Taxonomy" id="1574623"/>
    <lineage>
        <taxon>Bacteria</taxon>
        <taxon>Bacillati</taxon>
        <taxon>Cyanobacteriota</taxon>
        <taxon>Cyanophyceae</taxon>
        <taxon>Oscillatoriophycideae</taxon>
        <taxon>Oscillatoriales</taxon>
        <taxon>Microcoleaceae</taxon>
        <taxon>Lyngbya</taxon>
    </lineage>
</organism>
<evidence type="ECO:0000256" key="4">
    <source>
        <dbReference type="ARBA" id="ARBA00022679"/>
    </source>
</evidence>
<evidence type="ECO:0000256" key="5">
    <source>
        <dbReference type="ARBA" id="ARBA00022741"/>
    </source>
</evidence>
<evidence type="ECO:0000256" key="10">
    <source>
        <dbReference type="RuleBase" id="RU363066"/>
    </source>
</evidence>
<dbReference type="EMBL" id="JTHE02000003">
    <property type="protein sequence ID" value="NEV68667.1"/>
    <property type="molecule type" value="Genomic_DNA"/>
</dbReference>
<evidence type="ECO:0000256" key="1">
    <source>
        <dbReference type="ARBA" id="ARBA00004761"/>
    </source>
</evidence>
<dbReference type="GO" id="GO:0046316">
    <property type="term" value="F:gluconokinase activity"/>
    <property type="evidence" value="ECO:0007669"/>
    <property type="project" value="UniProtKB-EC"/>
</dbReference>
<reference evidence="11" key="3">
    <citation type="submission" date="2020-02" db="EMBL/GenBank/DDBJ databases">
        <authorList>
            <person name="Sarangi A.N."/>
            <person name="Ghosh S."/>
            <person name="Mukherjee M."/>
            <person name="Tripathy S."/>
        </authorList>
    </citation>
    <scope>NUCLEOTIDE SEQUENCE</scope>
    <source>
        <strain evidence="11">BDU141951</strain>
    </source>
</reference>
<comment type="pathway">
    <text evidence="1">Carbohydrate acid metabolism.</text>
</comment>
<dbReference type="InterPro" id="IPR006001">
    <property type="entry name" value="Therm_gnt_kin"/>
</dbReference>
<comment type="catalytic activity">
    <reaction evidence="9 10">
        <text>D-gluconate + ATP = 6-phospho-D-gluconate + ADP + H(+)</text>
        <dbReference type="Rhea" id="RHEA:19433"/>
        <dbReference type="ChEBI" id="CHEBI:15378"/>
        <dbReference type="ChEBI" id="CHEBI:18391"/>
        <dbReference type="ChEBI" id="CHEBI:30616"/>
        <dbReference type="ChEBI" id="CHEBI:58759"/>
        <dbReference type="ChEBI" id="CHEBI:456216"/>
        <dbReference type="EC" id="2.7.1.12"/>
    </reaction>
</comment>
<protein>
    <recommendedName>
        <fullName evidence="3 10">Gluconokinase</fullName>
        <ecNumber evidence="3 10">2.7.1.12</ecNumber>
    </recommendedName>
</protein>
<comment type="caution">
    <text evidence="11">The sequence shown here is derived from an EMBL/GenBank/DDBJ whole genome shotgun (WGS) entry which is preliminary data.</text>
</comment>
<dbReference type="EC" id="2.7.1.12" evidence="3 10"/>
<dbReference type="Pfam" id="PF13671">
    <property type="entry name" value="AAA_33"/>
    <property type="match status" value="1"/>
</dbReference>
<comment type="similarity">
    <text evidence="2 10">Belongs to the gluconokinase GntK/GntV family.</text>
</comment>
<sequence length="172" mass="19115">MIVILIGIAGSGKTTVGQCLAAHLGWRFVEGDDFHSPANVAKMSQGVPLEERDRWPWLRALRAQIVALQQQGKSAIITCSALKQRYRDVLRPDGDEAIQFVYLKGEAAMLRSRLQQRQDHFMQAEMLDSQLAILEEPEDAIAVDIGNNQTPKQIVAAIIARLDLPTRPNSES</sequence>
<evidence type="ECO:0000256" key="9">
    <source>
        <dbReference type="ARBA" id="ARBA00048090"/>
    </source>
</evidence>
<dbReference type="InterPro" id="IPR027417">
    <property type="entry name" value="P-loop_NTPase"/>
</dbReference>
<proteinExistence type="inferred from homology"/>
<keyword evidence="7 10" id="KW-0067">ATP-binding</keyword>
<reference evidence="11" key="2">
    <citation type="journal article" date="2015" name="Genome Announc.">
        <title>Draft Genome Sequence of Filamentous Marine Cyanobacterium Lyngbya confervoides Strain BDU141951.</title>
        <authorList>
            <person name="Chandrababunaidu M.M."/>
            <person name="Sen D."/>
            <person name="Tripathy S."/>
        </authorList>
    </citation>
    <scope>NUCLEOTIDE SEQUENCE</scope>
    <source>
        <strain evidence="11">BDU141951</strain>
    </source>
</reference>
<keyword evidence="8" id="KW-0311">Gluconate utilization</keyword>